<name>A0AA43QRE6_9LECA</name>
<evidence type="ECO:0000256" key="1">
    <source>
        <dbReference type="SAM" id="MobiDB-lite"/>
    </source>
</evidence>
<evidence type="ECO:0008006" key="4">
    <source>
        <dbReference type="Google" id="ProtNLM"/>
    </source>
</evidence>
<feature type="compositionally biased region" description="Acidic residues" evidence="1">
    <location>
        <begin position="87"/>
        <end position="97"/>
    </location>
</feature>
<gene>
    <name evidence="2" type="ORF">OHK93_002464</name>
</gene>
<accession>A0AA43QRE6</accession>
<feature type="compositionally biased region" description="Polar residues" evidence="1">
    <location>
        <begin position="224"/>
        <end position="239"/>
    </location>
</feature>
<dbReference type="Gene3D" id="3.40.50.150">
    <property type="entry name" value="Vaccinia Virus protein VP39"/>
    <property type="match status" value="1"/>
</dbReference>
<organism evidence="2 3">
    <name type="scientific">Ramalina farinacea</name>
    <dbReference type="NCBI Taxonomy" id="258253"/>
    <lineage>
        <taxon>Eukaryota</taxon>
        <taxon>Fungi</taxon>
        <taxon>Dikarya</taxon>
        <taxon>Ascomycota</taxon>
        <taxon>Pezizomycotina</taxon>
        <taxon>Lecanoromycetes</taxon>
        <taxon>OSLEUM clade</taxon>
        <taxon>Lecanoromycetidae</taxon>
        <taxon>Lecanorales</taxon>
        <taxon>Lecanorineae</taxon>
        <taxon>Ramalinaceae</taxon>
        <taxon>Ramalina</taxon>
    </lineage>
</organism>
<dbReference type="EMBL" id="JAPUFD010000014">
    <property type="protein sequence ID" value="MDI1491256.1"/>
    <property type="molecule type" value="Genomic_DNA"/>
</dbReference>
<comment type="caution">
    <text evidence="2">The sequence shown here is derived from an EMBL/GenBank/DDBJ whole genome shotgun (WGS) entry which is preliminary data.</text>
</comment>
<feature type="region of interest" description="Disordered" evidence="1">
    <location>
        <begin position="28"/>
        <end position="71"/>
    </location>
</feature>
<protein>
    <recommendedName>
        <fullName evidence="4">Methyltransferase type 11 domain-containing protein</fullName>
    </recommendedName>
</protein>
<evidence type="ECO:0000313" key="2">
    <source>
        <dbReference type="EMBL" id="MDI1491256.1"/>
    </source>
</evidence>
<feature type="region of interest" description="Disordered" evidence="1">
    <location>
        <begin position="84"/>
        <end position="239"/>
    </location>
</feature>
<proteinExistence type="predicted"/>
<evidence type="ECO:0000313" key="3">
    <source>
        <dbReference type="Proteomes" id="UP001161017"/>
    </source>
</evidence>
<dbReference type="InterPro" id="IPR029063">
    <property type="entry name" value="SAM-dependent_MTases_sf"/>
</dbReference>
<dbReference type="AlphaFoldDB" id="A0AA43QRE6"/>
<dbReference type="SUPFAM" id="SSF53335">
    <property type="entry name" value="S-adenosyl-L-methionine-dependent methyltransferases"/>
    <property type="match status" value="1"/>
</dbReference>
<keyword evidence="3" id="KW-1185">Reference proteome</keyword>
<feature type="compositionally biased region" description="Pro residues" evidence="1">
    <location>
        <begin position="147"/>
        <end position="156"/>
    </location>
</feature>
<sequence>MDLYTLPASTYQPPPRLARKHHLNTIIEDKRGEREEERRDDVTEELGRLGVAEYSTPRSVGTTSPVPSLTSSVSSYYWNRASRDGDSLFEESDDDSELAPSIMTDRTSIHSDSADTSPDQFNKGKRCPSLIIPSPSFWPAVPKPHQESPPRPPKIPLSPAALSMLGHDLPSLSNPPSLTGSHSTDTRNVTSAPITPEINTHPKSGEVWGQVESRKAQRPKISICTGQSKPDWSQPSSAITPDDQVAIRDFATSGTADSPVLGSKAESESGVELPFDALATLQHLSLDAPPTPDSQLEEDYAFLEMQESSVPNRTNGLNFAPASAVSQHSLSGMSVPSPTEFFSSLGNNARRTWHMGSAPVSALPPTSTTAEQFYACPWNKDTSPPVEQVIHYNDSSSNTDGPPTARQIALASATSYQTAFYVPNEGQEKVASPIIEQDEDYHKVIEESAEKSLDRTTLWLAQQTSYMAALRETNPVNDISAEADRTKLKRNSSHIRKDSLGSPIRKAVRFLETETAKKSHEKLREETSSDDEPIYGEAFSYITSDAKRADAFRHRLARSDSVNTVRQCLPHEHIKRLQGEYHISKSDRPSSHRPISMMPGKESAAAHDETLSTQKLLVTADRERQALEQVSARSWILEASKYLSGGSLLNSPARTKTIRTPKLGGIRNGRVLEPARVLDLGGLPHGDWGWHCAREFPHSRVFTATTETHLITPTIRGPRNHRITGVESLYQLPFPSNHFHAISLRAPQSSLKLSHPHPHSQDEYDLTLTEALRCLRPGGYLEFHTMDAELVSAGPFGSNLSVSFAFQLKSRGYDPTPTKSLLSRIRKAGFDDIKRAWTFLPMATGARGEDVAVPETPPPGIEEVGMRMEAVQGPIGSTADAASLSGLVGGWGWEQWMVKTGCEGLLGEVPAVMEEGKSTGAGWRCLSGWARKPLEMTGV</sequence>
<dbReference type="Proteomes" id="UP001161017">
    <property type="component" value="Unassembled WGS sequence"/>
</dbReference>
<feature type="compositionally biased region" description="Basic and acidic residues" evidence="1">
    <location>
        <begin position="28"/>
        <end position="47"/>
    </location>
</feature>
<feature type="region of interest" description="Disordered" evidence="1">
    <location>
        <begin position="584"/>
        <end position="609"/>
    </location>
</feature>
<feature type="compositionally biased region" description="Low complexity" evidence="1">
    <location>
        <begin position="59"/>
        <end position="71"/>
    </location>
</feature>
<reference evidence="2" key="1">
    <citation type="journal article" date="2023" name="Genome Biol. Evol.">
        <title>First Whole Genome Sequence and Flow Cytometry Genome Size Data for the Lichen-Forming Fungus Ramalina farinacea (Ascomycota).</title>
        <authorList>
            <person name="Llewellyn T."/>
            <person name="Mian S."/>
            <person name="Hill R."/>
            <person name="Leitch I.J."/>
            <person name="Gaya E."/>
        </authorList>
    </citation>
    <scope>NUCLEOTIDE SEQUENCE</scope>
    <source>
        <strain evidence="2">LIQ254RAFAR</strain>
    </source>
</reference>
<feature type="compositionally biased region" description="Polar residues" evidence="1">
    <location>
        <begin position="171"/>
        <end position="202"/>
    </location>
</feature>